<dbReference type="EMBL" id="REFI01000008">
    <property type="protein sequence ID" value="RMA77545.1"/>
    <property type="molecule type" value="Genomic_DNA"/>
</dbReference>
<proteinExistence type="predicted"/>
<dbReference type="PROSITE" id="PS51257">
    <property type="entry name" value="PROKAR_LIPOPROTEIN"/>
    <property type="match status" value="1"/>
</dbReference>
<evidence type="ECO:0008006" key="3">
    <source>
        <dbReference type="Google" id="ProtNLM"/>
    </source>
</evidence>
<accession>A0A3M0A4Z8</accession>
<name>A0A3M0A4Z8_9BACT</name>
<comment type="caution">
    <text evidence="1">The sequence shown here is derived from an EMBL/GenBank/DDBJ whole genome shotgun (WGS) entry which is preliminary data.</text>
</comment>
<organism evidence="1 2">
    <name type="scientific">Metamycoplasma subdolum</name>
    <dbReference type="NCBI Taxonomy" id="92407"/>
    <lineage>
        <taxon>Bacteria</taxon>
        <taxon>Bacillati</taxon>
        <taxon>Mycoplasmatota</taxon>
        <taxon>Mycoplasmoidales</taxon>
        <taxon>Metamycoplasmataceae</taxon>
        <taxon>Metamycoplasma</taxon>
    </lineage>
</organism>
<evidence type="ECO:0000313" key="1">
    <source>
        <dbReference type="EMBL" id="RMA77545.1"/>
    </source>
</evidence>
<sequence length="120" mass="14648">MKRNKLALVCLSLFPFMTTVSISTSCKKEKEEDKESYIKAIGEKIWEYNAEVKYDDFLEIDKIKYKFKDYFYKFDIGKLEKLQENYKDYLVIDIALVRQQHRNDKIDEEFLKETPFFKQW</sequence>
<dbReference type="RefSeq" id="WP_121940861.1">
    <property type="nucleotide sequence ID" value="NZ_CP137846.1"/>
</dbReference>
<dbReference type="AlphaFoldDB" id="A0A3M0A4Z8"/>
<protein>
    <recommendedName>
        <fullName evidence="3">Lipoprotein</fullName>
    </recommendedName>
</protein>
<reference evidence="1 2" key="1">
    <citation type="submission" date="2018-10" db="EMBL/GenBank/DDBJ databases">
        <title>Genomic Encyclopedia of Archaeal and Bacterial Type Strains, Phase II (KMG-II): from individual species to whole genera.</title>
        <authorList>
            <person name="Goeker M."/>
        </authorList>
    </citation>
    <scope>NUCLEOTIDE SEQUENCE [LARGE SCALE GENOMIC DNA]</scope>
    <source>
        <strain evidence="1 2">ATCC 29870</strain>
    </source>
</reference>
<evidence type="ECO:0000313" key="2">
    <source>
        <dbReference type="Proteomes" id="UP000267246"/>
    </source>
</evidence>
<gene>
    <name evidence="1" type="ORF">JN00_0387</name>
</gene>
<keyword evidence="2" id="KW-1185">Reference proteome</keyword>
<dbReference type="Proteomes" id="UP000267246">
    <property type="component" value="Unassembled WGS sequence"/>
</dbReference>